<evidence type="ECO:0000256" key="1">
    <source>
        <dbReference type="ARBA" id="ARBA00009632"/>
    </source>
</evidence>
<feature type="active site" description="5-glutamyl coenzyme A thioester intermediate" evidence="3">
    <location>
        <position position="245"/>
    </location>
</feature>
<comment type="subcellular location">
    <subcellularLocation>
        <location evidence="3">Cytoplasm</location>
    </subcellularLocation>
</comment>
<dbReference type="InterPro" id="IPR026888">
    <property type="entry name" value="AcetylCoA_hyd_C"/>
</dbReference>
<accession>A0ABT4CK22</accession>
<dbReference type="HAMAP" id="MF_03228">
    <property type="entry name" value="But_CoA_trans"/>
    <property type="match status" value="1"/>
</dbReference>
<evidence type="ECO:0000313" key="7">
    <source>
        <dbReference type="Proteomes" id="UP001079657"/>
    </source>
</evidence>
<dbReference type="PANTHER" id="PTHR21432:SF20">
    <property type="entry name" value="ACETYL-COA HYDROLASE"/>
    <property type="match status" value="1"/>
</dbReference>
<dbReference type="InterPro" id="IPR037171">
    <property type="entry name" value="NagB/RpiA_transferase-like"/>
</dbReference>
<dbReference type="RefSeq" id="WP_268047738.1">
    <property type="nucleotide sequence ID" value="NZ_JAPQES010000001.1"/>
</dbReference>
<reference evidence="6" key="1">
    <citation type="submission" date="2022-12" db="EMBL/GenBank/DDBJ databases">
        <authorList>
            <person name="Wang J."/>
        </authorList>
    </citation>
    <scope>NUCLEOTIDE SEQUENCE</scope>
    <source>
        <strain evidence="6">HY-42-06</strain>
    </source>
</reference>
<comment type="pathway">
    <text evidence="3">Lipid metabolism; butanoate metabolism.</text>
</comment>
<protein>
    <recommendedName>
        <fullName evidence="3">Probable butyrate:acetyl-CoA coenzyme A-transferase</fullName>
        <shortName evidence="3">Butyrate CoA-transferase</shortName>
        <ecNumber evidence="3">2.8.3.-</ecNumber>
    </recommendedName>
</protein>
<evidence type="ECO:0000256" key="3">
    <source>
        <dbReference type="HAMAP-Rule" id="MF_03228"/>
    </source>
</evidence>
<dbReference type="EC" id="2.8.3.-" evidence="3"/>
<proteinExistence type="inferred from homology"/>
<evidence type="ECO:0000259" key="5">
    <source>
        <dbReference type="Pfam" id="PF13336"/>
    </source>
</evidence>
<organism evidence="6 7">
    <name type="scientific">Clostridium ganghwense</name>
    <dbReference type="NCBI Taxonomy" id="312089"/>
    <lineage>
        <taxon>Bacteria</taxon>
        <taxon>Bacillati</taxon>
        <taxon>Bacillota</taxon>
        <taxon>Clostridia</taxon>
        <taxon>Eubacteriales</taxon>
        <taxon>Clostridiaceae</taxon>
        <taxon>Clostridium</taxon>
    </lineage>
</organism>
<comment type="caution">
    <text evidence="6">The sequence shown here is derived from an EMBL/GenBank/DDBJ whole genome shotgun (WGS) entry which is preliminary data.</text>
</comment>
<dbReference type="Proteomes" id="UP001079657">
    <property type="component" value="Unassembled WGS sequence"/>
</dbReference>
<dbReference type="Pfam" id="PF13336">
    <property type="entry name" value="AcetylCoA_hyd_C"/>
    <property type="match status" value="1"/>
</dbReference>
<sequence length="446" mass="49731">MNERFKDEYKSKLVTVEEAAKLVKSGDWVEYAATINSSHDFDEALSKRKDELWDVKIRCDIGAYYHYTAEADPSGEHFAWSAWHTAGYDRKYIGKNLYHCPQKLHENPMMTRKDCIPTNIAVIMVTPMDKYGYFNFGASAVSCCAMIETAQTVILEVNENLPRCLGGFQENVHISQVDYIIEGKNVPLCTLPAVEPSEIDKKIASYILGRMYDGNCIQLGIGGVPNAVGKMVAQSDLKDLGVHTEMYADAYVDMSKAGKINGSRKTIDRYKQVYSFAMGTAEMYEFIDDNPGLASCPIDYTNDPKVIAQIDDMISINAAVEMDLFGQVCAESIGTKHLSGTGGQLDFVEGAYKSKGGQSFICLPSTINIKGKTYSRIKPILTPGAIVTDPRSATDMIVTEYGIAKMKGQNTWQRAENLINIAHPDFRDELIKEAENMKIWRKSNRI</sequence>
<evidence type="ECO:0000313" key="6">
    <source>
        <dbReference type="EMBL" id="MCY6369396.1"/>
    </source>
</evidence>
<keyword evidence="7" id="KW-1185">Reference proteome</keyword>
<dbReference type="InterPro" id="IPR023990">
    <property type="entry name" value="Butryl-CoA_acetate_CoA_Tfrase"/>
</dbReference>
<keyword evidence="2 3" id="KW-0808">Transferase</keyword>
<feature type="binding site" evidence="3">
    <location>
        <begin position="220"/>
        <end position="224"/>
    </location>
    <ligand>
        <name>CoA</name>
        <dbReference type="ChEBI" id="CHEBI:57287"/>
    </ligand>
</feature>
<keyword evidence="3" id="KW-0443">Lipid metabolism</keyword>
<feature type="domain" description="Acetyl-CoA hydrolase/transferase C-terminal" evidence="5">
    <location>
        <begin position="279"/>
        <end position="434"/>
    </location>
</feature>
<evidence type="ECO:0000259" key="4">
    <source>
        <dbReference type="Pfam" id="PF02550"/>
    </source>
</evidence>
<keyword evidence="3" id="KW-0963">Cytoplasm</keyword>
<dbReference type="SUPFAM" id="SSF100950">
    <property type="entry name" value="NagB/RpiA/CoA transferase-like"/>
    <property type="match status" value="2"/>
</dbReference>
<dbReference type="EMBL" id="JAPQES010000001">
    <property type="protein sequence ID" value="MCY6369396.1"/>
    <property type="molecule type" value="Genomic_DNA"/>
</dbReference>
<feature type="domain" description="Acetyl-CoA hydrolase/transferase N-terminal" evidence="4">
    <location>
        <begin position="6"/>
        <end position="187"/>
    </location>
</feature>
<comment type="similarity">
    <text evidence="1 3">Belongs to the acetyl-CoA hydrolase/transferase family.</text>
</comment>
<dbReference type="Gene3D" id="3.40.1080.10">
    <property type="entry name" value="Glutaconate Coenzyme A-transferase"/>
    <property type="match status" value="1"/>
</dbReference>
<evidence type="ECO:0000256" key="2">
    <source>
        <dbReference type="ARBA" id="ARBA00022679"/>
    </source>
</evidence>
<dbReference type="InterPro" id="IPR038460">
    <property type="entry name" value="AcetylCoA_hyd_C_sf"/>
</dbReference>
<dbReference type="Gene3D" id="3.40.1080.20">
    <property type="entry name" value="Acetyl-CoA hydrolase/transferase C-terminal domain"/>
    <property type="match status" value="1"/>
</dbReference>
<dbReference type="PANTHER" id="PTHR21432">
    <property type="entry name" value="ACETYL-COA HYDROLASE-RELATED"/>
    <property type="match status" value="1"/>
</dbReference>
<comment type="function">
    <text evidence="3">Coenzyme A-transferase that converts butyrate to butyryl-CoA.</text>
</comment>
<keyword evidence="3" id="KW-0276">Fatty acid metabolism</keyword>
<feature type="binding site" evidence="3">
    <location>
        <position position="343"/>
    </location>
    <ligand>
        <name>CoA</name>
        <dbReference type="ChEBI" id="CHEBI:57287"/>
    </ligand>
</feature>
<dbReference type="Pfam" id="PF02550">
    <property type="entry name" value="AcetylCoA_hydro"/>
    <property type="match status" value="1"/>
</dbReference>
<dbReference type="InterPro" id="IPR003702">
    <property type="entry name" value="ActCoA_hydro_N"/>
</dbReference>
<dbReference type="Gene3D" id="3.30.750.70">
    <property type="entry name" value="4-hydroxybutyrate coenzyme like domains"/>
    <property type="match status" value="1"/>
</dbReference>
<comment type="catalytic activity">
    <reaction evidence="3">
        <text>butanoate + acetyl-CoA = butanoyl-CoA + acetate</text>
        <dbReference type="Rhea" id="RHEA:30071"/>
        <dbReference type="ChEBI" id="CHEBI:17968"/>
        <dbReference type="ChEBI" id="CHEBI:30089"/>
        <dbReference type="ChEBI" id="CHEBI:57288"/>
        <dbReference type="ChEBI" id="CHEBI:57371"/>
    </reaction>
</comment>
<dbReference type="InterPro" id="IPR046433">
    <property type="entry name" value="ActCoA_hydro"/>
</dbReference>
<feature type="binding site" evidence="3">
    <location>
        <position position="320"/>
    </location>
    <ligand>
        <name>CoA</name>
        <dbReference type="ChEBI" id="CHEBI:57287"/>
    </ligand>
</feature>
<gene>
    <name evidence="6" type="ORF">OXH55_01885</name>
</gene>
<name>A0ABT4CK22_9CLOT</name>